<keyword evidence="3" id="KW-1185">Reference proteome</keyword>
<sequence length="94" mass="11197">MQSYTLSTWKRRTWNRHRKSFDTDDLETCYEIDEIDELKLLRKKKSVRRTKQGQGHGGFTSDESDTEPSPPIRQRVRRQAKFDSKVIVSLVKIR</sequence>
<organism evidence="2 3">
    <name type="scientific">Dimorphilus gyrociliatus</name>
    <dbReference type="NCBI Taxonomy" id="2664684"/>
    <lineage>
        <taxon>Eukaryota</taxon>
        <taxon>Metazoa</taxon>
        <taxon>Spiralia</taxon>
        <taxon>Lophotrochozoa</taxon>
        <taxon>Annelida</taxon>
        <taxon>Polychaeta</taxon>
        <taxon>Polychaeta incertae sedis</taxon>
        <taxon>Dinophilidae</taxon>
        <taxon>Dimorphilus</taxon>
    </lineage>
</organism>
<protein>
    <submittedName>
        <fullName evidence="2">DgyrCDS2003</fullName>
    </submittedName>
</protein>
<dbReference type="AlphaFoldDB" id="A0A7I8VAB4"/>
<accession>A0A7I8VAB4</accession>
<evidence type="ECO:0000313" key="3">
    <source>
        <dbReference type="Proteomes" id="UP000549394"/>
    </source>
</evidence>
<proteinExistence type="predicted"/>
<gene>
    <name evidence="2" type="ORF">DGYR_LOCUS1871</name>
</gene>
<evidence type="ECO:0000313" key="2">
    <source>
        <dbReference type="EMBL" id="CAD5112791.1"/>
    </source>
</evidence>
<dbReference type="Proteomes" id="UP000549394">
    <property type="component" value="Unassembled WGS sequence"/>
</dbReference>
<evidence type="ECO:0000256" key="1">
    <source>
        <dbReference type="SAM" id="MobiDB-lite"/>
    </source>
</evidence>
<feature type="region of interest" description="Disordered" evidence="1">
    <location>
        <begin position="45"/>
        <end position="78"/>
    </location>
</feature>
<comment type="caution">
    <text evidence="2">The sequence shown here is derived from an EMBL/GenBank/DDBJ whole genome shotgun (WGS) entry which is preliminary data.</text>
</comment>
<dbReference type="EMBL" id="CAJFCJ010000003">
    <property type="protein sequence ID" value="CAD5112791.1"/>
    <property type="molecule type" value="Genomic_DNA"/>
</dbReference>
<reference evidence="2 3" key="1">
    <citation type="submission" date="2020-08" db="EMBL/GenBank/DDBJ databases">
        <authorList>
            <person name="Hejnol A."/>
        </authorList>
    </citation>
    <scope>NUCLEOTIDE SEQUENCE [LARGE SCALE GENOMIC DNA]</scope>
</reference>
<name>A0A7I8VAB4_9ANNE</name>